<accession>F2JJY4</accession>
<gene>
    <name evidence="4" type="ordered locus">Clole_1540</name>
</gene>
<evidence type="ECO:0000313" key="5">
    <source>
        <dbReference type="Proteomes" id="UP000008467"/>
    </source>
</evidence>
<dbReference type="AlphaFoldDB" id="F2JJY4"/>
<dbReference type="Proteomes" id="UP000008467">
    <property type="component" value="Chromosome"/>
</dbReference>
<proteinExistence type="inferred from homology"/>
<dbReference type="RefSeq" id="WP_013656564.1">
    <property type="nucleotide sequence ID" value="NC_015275.1"/>
</dbReference>
<dbReference type="CDD" id="cd00431">
    <property type="entry name" value="cysteine_hydrolases"/>
    <property type="match status" value="1"/>
</dbReference>
<dbReference type="InterPro" id="IPR050272">
    <property type="entry name" value="Isochorismatase-like_hydrls"/>
</dbReference>
<dbReference type="Gene3D" id="3.40.50.850">
    <property type="entry name" value="Isochorismatase-like"/>
    <property type="match status" value="1"/>
</dbReference>
<evidence type="ECO:0000259" key="3">
    <source>
        <dbReference type="Pfam" id="PF00857"/>
    </source>
</evidence>
<sequence length="179" mass="19838">MKKVLIVVDMQNDFITGSLGTKEAEVIVPRVVKKIEDYKARGEMIFFTRDTHFEDYLTTQEGNKLPVEHCIKSTWGWELAEPIEKLVEAHTPVIDKLTFGSIALGEQIKVLNDKEAVEIELVGLCTDICVVSNAIVLKAYCPEIPLTVDASCCAGVTPETHTSALTTLKMCQVNVINEN</sequence>
<dbReference type="eggNOG" id="COG1335">
    <property type="taxonomic scope" value="Bacteria"/>
</dbReference>
<dbReference type="InterPro" id="IPR036380">
    <property type="entry name" value="Isochorismatase-like_sf"/>
</dbReference>
<dbReference type="PANTHER" id="PTHR43540:SF6">
    <property type="entry name" value="ISOCHORISMATASE-LIKE DOMAIN-CONTAINING PROTEIN"/>
    <property type="match status" value="1"/>
</dbReference>
<evidence type="ECO:0000256" key="1">
    <source>
        <dbReference type="ARBA" id="ARBA00006336"/>
    </source>
</evidence>
<evidence type="ECO:0000256" key="2">
    <source>
        <dbReference type="ARBA" id="ARBA00022801"/>
    </source>
</evidence>
<protein>
    <submittedName>
        <fullName evidence="4">Isochorismatase hydrolase</fullName>
    </submittedName>
</protein>
<comment type="similarity">
    <text evidence="1">Belongs to the isochorismatase family.</text>
</comment>
<keyword evidence="5" id="KW-1185">Reference proteome</keyword>
<dbReference type="STRING" id="642492.Clole_1540"/>
<dbReference type="InterPro" id="IPR000868">
    <property type="entry name" value="Isochorismatase-like_dom"/>
</dbReference>
<dbReference type="PANTHER" id="PTHR43540">
    <property type="entry name" value="PEROXYUREIDOACRYLATE/UREIDOACRYLATE AMIDOHYDROLASE-RELATED"/>
    <property type="match status" value="1"/>
</dbReference>
<dbReference type="Pfam" id="PF00857">
    <property type="entry name" value="Isochorismatase"/>
    <property type="match status" value="1"/>
</dbReference>
<keyword evidence="2 4" id="KW-0378">Hydrolase</keyword>
<reference evidence="4 5" key="1">
    <citation type="journal article" date="2011" name="J. Bacteriol.">
        <title>Complete genome sequence of the cellulose-degrading bacterium Cellulosilyticum lentocellum.</title>
        <authorList>
            <consortium name="US DOE Joint Genome Institute"/>
            <person name="Miller D.A."/>
            <person name="Suen G."/>
            <person name="Bruce D."/>
            <person name="Copeland A."/>
            <person name="Cheng J.F."/>
            <person name="Detter C."/>
            <person name="Goodwin L.A."/>
            <person name="Han C.S."/>
            <person name="Hauser L.J."/>
            <person name="Land M.L."/>
            <person name="Lapidus A."/>
            <person name="Lucas S."/>
            <person name="Meincke L."/>
            <person name="Pitluck S."/>
            <person name="Tapia R."/>
            <person name="Teshima H."/>
            <person name="Woyke T."/>
            <person name="Fox B.G."/>
            <person name="Angert E.R."/>
            <person name="Currie C.R."/>
        </authorList>
    </citation>
    <scope>NUCLEOTIDE SEQUENCE [LARGE SCALE GENOMIC DNA]</scope>
    <source>
        <strain evidence="5">ATCC 49066 / DSM 5427 / NCIMB 11756 / RHM5</strain>
    </source>
</reference>
<evidence type="ECO:0000313" key="4">
    <source>
        <dbReference type="EMBL" id="ADZ83266.1"/>
    </source>
</evidence>
<name>F2JJY4_CELLD</name>
<dbReference type="HOGENOM" id="CLU_068979_12_0_9"/>
<organism evidence="4 5">
    <name type="scientific">Cellulosilyticum lentocellum (strain ATCC 49066 / DSM 5427 / NCIMB 11756 / RHM5)</name>
    <name type="common">Clostridium lentocellum</name>
    <dbReference type="NCBI Taxonomy" id="642492"/>
    <lineage>
        <taxon>Bacteria</taxon>
        <taxon>Bacillati</taxon>
        <taxon>Bacillota</taxon>
        <taxon>Clostridia</taxon>
        <taxon>Lachnospirales</taxon>
        <taxon>Cellulosilyticaceae</taxon>
        <taxon>Cellulosilyticum</taxon>
    </lineage>
</organism>
<feature type="domain" description="Isochorismatase-like" evidence="3">
    <location>
        <begin position="4"/>
        <end position="176"/>
    </location>
</feature>
<dbReference type="GO" id="GO:0016787">
    <property type="term" value="F:hydrolase activity"/>
    <property type="evidence" value="ECO:0007669"/>
    <property type="project" value="UniProtKB-KW"/>
</dbReference>
<dbReference type="EMBL" id="CP002582">
    <property type="protein sequence ID" value="ADZ83266.1"/>
    <property type="molecule type" value="Genomic_DNA"/>
</dbReference>
<dbReference type="SUPFAM" id="SSF52499">
    <property type="entry name" value="Isochorismatase-like hydrolases"/>
    <property type="match status" value="1"/>
</dbReference>
<dbReference type="KEGG" id="cle:Clole_1540"/>